<dbReference type="PROSITE" id="PS00678">
    <property type="entry name" value="WD_REPEATS_1"/>
    <property type="match status" value="1"/>
</dbReference>
<feature type="compositionally biased region" description="Pro residues" evidence="4">
    <location>
        <begin position="100"/>
        <end position="116"/>
    </location>
</feature>
<comment type="caution">
    <text evidence="5">The sequence shown here is derived from an EMBL/GenBank/DDBJ whole genome shotgun (WGS) entry which is preliminary data.</text>
</comment>
<dbReference type="InterPro" id="IPR036322">
    <property type="entry name" value="WD40_repeat_dom_sf"/>
</dbReference>
<dbReference type="Proteomes" id="UP000239649">
    <property type="component" value="Unassembled WGS sequence"/>
</dbReference>
<evidence type="ECO:0000256" key="4">
    <source>
        <dbReference type="SAM" id="MobiDB-lite"/>
    </source>
</evidence>
<dbReference type="OrthoDB" id="1068471at2759"/>
<dbReference type="InterPro" id="IPR001680">
    <property type="entry name" value="WD40_rpt"/>
</dbReference>
<evidence type="ECO:0000256" key="1">
    <source>
        <dbReference type="ARBA" id="ARBA00022574"/>
    </source>
</evidence>
<keyword evidence="2" id="KW-0677">Repeat</keyword>
<dbReference type="Gene3D" id="2.130.10.10">
    <property type="entry name" value="YVTN repeat-like/Quinoprotein amine dehydrogenase"/>
    <property type="match status" value="2"/>
</dbReference>
<dbReference type="SMART" id="SM00320">
    <property type="entry name" value="WD40"/>
    <property type="match status" value="5"/>
</dbReference>
<dbReference type="GO" id="GO:1990234">
    <property type="term" value="C:transferase complex"/>
    <property type="evidence" value="ECO:0007669"/>
    <property type="project" value="UniProtKB-ARBA"/>
</dbReference>
<feature type="compositionally biased region" description="Low complexity" evidence="4">
    <location>
        <begin position="81"/>
        <end position="99"/>
    </location>
</feature>
<dbReference type="Pfam" id="PF00400">
    <property type="entry name" value="WD40"/>
    <property type="match status" value="3"/>
</dbReference>
<dbReference type="PRINTS" id="PR00320">
    <property type="entry name" value="GPROTEINBRPT"/>
</dbReference>
<dbReference type="STRING" id="554055.A0A2P6VN87"/>
<proteinExistence type="predicted"/>
<accession>A0A2P6VN87</accession>
<evidence type="ECO:0000256" key="3">
    <source>
        <dbReference type="PROSITE-ProRule" id="PRU00221"/>
    </source>
</evidence>
<name>A0A2P6VN87_9CHLO</name>
<keyword evidence="1 3" id="KW-0853">WD repeat</keyword>
<dbReference type="InterPro" id="IPR015943">
    <property type="entry name" value="WD40/YVTN_repeat-like_dom_sf"/>
</dbReference>
<dbReference type="InterPro" id="IPR020472">
    <property type="entry name" value="WD40_PAC1"/>
</dbReference>
<protein>
    <submittedName>
        <fullName evidence="5">Guanine nucleotide-binding beta subunit</fullName>
    </submittedName>
</protein>
<dbReference type="PANTHER" id="PTHR22847">
    <property type="entry name" value="WD40 REPEAT PROTEIN"/>
    <property type="match status" value="1"/>
</dbReference>
<feature type="compositionally biased region" description="Low complexity" evidence="4">
    <location>
        <begin position="44"/>
        <end position="74"/>
    </location>
</feature>
<dbReference type="PANTHER" id="PTHR22847:SF637">
    <property type="entry name" value="WD REPEAT DOMAIN 5B"/>
    <property type="match status" value="1"/>
</dbReference>
<dbReference type="EMBL" id="LHPF02000002">
    <property type="protein sequence ID" value="PSC75543.1"/>
    <property type="molecule type" value="Genomic_DNA"/>
</dbReference>
<evidence type="ECO:0000256" key="2">
    <source>
        <dbReference type="ARBA" id="ARBA00022737"/>
    </source>
</evidence>
<keyword evidence="6" id="KW-1185">Reference proteome</keyword>
<organism evidence="5 6">
    <name type="scientific">Micractinium conductrix</name>
    <dbReference type="NCBI Taxonomy" id="554055"/>
    <lineage>
        <taxon>Eukaryota</taxon>
        <taxon>Viridiplantae</taxon>
        <taxon>Chlorophyta</taxon>
        <taxon>core chlorophytes</taxon>
        <taxon>Trebouxiophyceae</taxon>
        <taxon>Chlorellales</taxon>
        <taxon>Chlorellaceae</taxon>
        <taxon>Chlorella clade</taxon>
        <taxon>Micractinium</taxon>
    </lineage>
</organism>
<feature type="repeat" description="WD" evidence="3">
    <location>
        <begin position="542"/>
        <end position="581"/>
    </location>
</feature>
<feature type="repeat" description="WD" evidence="3">
    <location>
        <begin position="339"/>
        <end position="371"/>
    </location>
</feature>
<gene>
    <name evidence="5" type="ORF">C2E20_1583</name>
</gene>
<feature type="repeat" description="WD" evidence="3">
    <location>
        <begin position="489"/>
        <end position="524"/>
    </location>
</feature>
<dbReference type="SUPFAM" id="SSF50978">
    <property type="entry name" value="WD40 repeat-like"/>
    <property type="match status" value="1"/>
</dbReference>
<dbReference type="InterPro" id="IPR019775">
    <property type="entry name" value="WD40_repeat_CS"/>
</dbReference>
<dbReference type="AlphaFoldDB" id="A0A2P6VN87"/>
<sequence>MRINIQLEVEPGEVPLATELLGVLRQLTDHVTVKTVGAADGTAATASTASRGPSPLPPAAASQPSTPANSVPSVSMPPAPSGAAAELQHAASGGLVAPAAAPPAAPPAVPFPPGTPPQQMMRELVQQSELAEHLEPLTHQLESIIREPAYGGVDVMFPQFVDIWSSIALYPSLCTLERSAVPFVMLLQAMSQTLRDKFRDRIMRDLLKHLTVVRPLNANRGEYYVHAEAFAALVSIEIVPIEGSIRTMCTLAKTAEKRGAAVTMLGKTVELAGHVIHEKVSPAVQELMRTTVAGITDQEFQYDVDFINNILGWSAGGAAPGGVPAAGAARTLHPAHSIPDAHGEMIFALAVDAAHQQLVSCGKDSYIRVWSQDGQPLQTLGLEPNFYTSSVDFHPRLNMLLASCINNQVKTSLHLAGFTSGNPNGLVPQGKVRLPDMIALATVRALPDTNGFITGESVQSDPSTSQAAIRFWDMAAASSFSSLQPTQTFRGHGSIATALRGVTGEASLFVSGDKDGSMLLWDLRAPTPVGGFGAPNPVGGAQKAHNMMVTSIESAGPIIISASTDKTVALWDVRRLNSQEVSRVHGENMTVLKLALNASQNMVAVSAISGLRLLDIANPAAPVLSDPLAFSWPDGRKRAAYHDVRWNEPLGLLYGAGKDKLIDMYTLA</sequence>
<evidence type="ECO:0000313" key="6">
    <source>
        <dbReference type="Proteomes" id="UP000239649"/>
    </source>
</evidence>
<feature type="region of interest" description="Disordered" evidence="4">
    <location>
        <begin position="44"/>
        <end position="118"/>
    </location>
</feature>
<reference evidence="5 6" key="1">
    <citation type="journal article" date="2018" name="Plant J.">
        <title>Genome sequences of Chlorella sorokiniana UTEX 1602 and Micractinium conductrix SAG 241.80: implications to maltose excretion by a green alga.</title>
        <authorList>
            <person name="Arriola M.B."/>
            <person name="Velmurugan N."/>
            <person name="Zhang Y."/>
            <person name="Plunkett M.H."/>
            <person name="Hondzo H."/>
            <person name="Barney B.M."/>
        </authorList>
    </citation>
    <scope>NUCLEOTIDE SEQUENCE [LARGE SCALE GENOMIC DNA]</scope>
    <source>
        <strain evidence="5 6">SAG 241.80</strain>
    </source>
</reference>
<evidence type="ECO:0000313" key="5">
    <source>
        <dbReference type="EMBL" id="PSC75543.1"/>
    </source>
</evidence>
<dbReference type="PROSITE" id="PS50082">
    <property type="entry name" value="WD_REPEATS_2"/>
    <property type="match status" value="3"/>
</dbReference>